<feature type="chain" id="PRO_5002433124" evidence="1">
    <location>
        <begin position="18"/>
        <end position="44"/>
    </location>
</feature>
<proteinExistence type="predicted"/>
<keyword evidence="1" id="KW-0732">Signal</keyword>
<name>A0A0E9UCY7_ANGAN</name>
<reference evidence="2" key="1">
    <citation type="submission" date="2014-11" db="EMBL/GenBank/DDBJ databases">
        <authorList>
            <person name="Amaro Gonzalez C."/>
        </authorList>
    </citation>
    <scope>NUCLEOTIDE SEQUENCE</scope>
</reference>
<feature type="signal peptide" evidence="1">
    <location>
        <begin position="1"/>
        <end position="17"/>
    </location>
</feature>
<dbReference type="AlphaFoldDB" id="A0A0E9UCY7"/>
<evidence type="ECO:0000313" key="2">
    <source>
        <dbReference type="EMBL" id="JAH63686.1"/>
    </source>
</evidence>
<reference evidence="2" key="2">
    <citation type="journal article" date="2015" name="Fish Shellfish Immunol.">
        <title>Early steps in the European eel (Anguilla anguilla)-Vibrio vulnificus interaction in the gills: Role of the RtxA13 toxin.</title>
        <authorList>
            <person name="Callol A."/>
            <person name="Pajuelo D."/>
            <person name="Ebbesson L."/>
            <person name="Teles M."/>
            <person name="MacKenzie S."/>
            <person name="Amaro C."/>
        </authorList>
    </citation>
    <scope>NUCLEOTIDE SEQUENCE</scope>
</reference>
<protein>
    <submittedName>
        <fullName evidence="2">Uncharacterized protein</fullName>
    </submittedName>
</protein>
<sequence length="44" mass="5037">MLLFMLLFGLVLSTAESVIVRFYISQLKSTLIALSDERRSFDVL</sequence>
<dbReference type="EMBL" id="GBXM01044891">
    <property type="protein sequence ID" value="JAH63686.1"/>
    <property type="molecule type" value="Transcribed_RNA"/>
</dbReference>
<organism evidence="2">
    <name type="scientific">Anguilla anguilla</name>
    <name type="common">European freshwater eel</name>
    <name type="synonym">Muraena anguilla</name>
    <dbReference type="NCBI Taxonomy" id="7936"/>
    <lineage>
        <taxon>Eukaryota</taxon>
        <taxon>Metazoa</taxon>
        <taxon>Chordata</taxon>
        <taxon>Craniata</taxon>
        <taxon>Vertebrata</taxon>
        <taxon>Euteleostomi</taxon>
        <taxon>Actinopterygii</taxon>
        <taxon>Neopterygii</taxon>
        <taxon>Teleostei</taxon>
        <taxon>Anguilliformes</taxon>
        <taxon>Anguillidae</taxon>
        <taxon>Anguilla</taxon>
    </lineage>
</organism>
<accession>A0A0E9UCY7</accession>
<evidence type="ECO:0000256" key="1">
    <source>
        <dbReference type="SAM" id="SignalP"/>
    </source>
</evidence>